<proteinExistence type="predicted"/>
<dbReference type="Proteomes" id="UP000642144">
    <property type="component" value="Unassembled WGS sequence"/>
</dbReference>
<keyword evidence="1" id="KW-0472">Membrane</keyword>
<organism evidence="2 3">
    <name type="scientific">Duganella levis</name>
    <dbReference type="NCBI Taxonomy" id="2692169"/>
    <lineage>
        <taxon>Bacteria</taxon>
        <taxon>Pseudomonadati</taxon>
        <taxon>Pseudomonadota</taxon>
        <taxon>Betaproteobacteria</taxon>
        <taxon>Burkholderiales</taxon>
        <taxon>Oxalobacteraceae</taxon>
        <taxon>Telluria group</taxon>
        <taxon>Duganella</taxon>
    </lineage>
</organism>
<name>A0ABW9W981_9BURK</name>
<evidence type="ECO:0000313" key="3">
    <source>
        <dbReference type="Proteomes" id="UP000642144"/>
    </source>
</evidence>
<reference evidence="2 3" key="1">
    <citation type="submission" date="2019-12" db="EMBL/GenBank/DDBJ databases">
        <title>Novel species isolated from a subtropical stream in China.</title>
        <authorList>
            <person name="Lu H."/>
        </authorList>
    </citation>
    <scope>NUCLEOTIDE SEQUENCE [LARGE SCALE GENOMIC DNA]</scope>
    <source>
        <strain evidence="2 3">CY42W</strain>
    </source>
</reference>
<evidence type="ECO:0000256" key="1">
    <source>
        <dbReference type="SAM" id="Phobius"/>
    </source>
</evidence>
<keyword evidence="1" id="KW-1133">Transmembrane helix</keyword>
<keyword evidence="3" id="KW-1185">Reference proteome</keyword>
<dbReference type="EMBL" id="WWCT01000029">
    <property type="protein sequence ID" value="MYN30030.1"/>
    <property type="molecule type" value="Genomic_DNA"/>
</dbReference>
<keyword evidence="1" id="KW-0812">Transmembrane</keyword>
<comment type="caution">
    <text evidence="2">The sequence shown here is derived from an EMBL/GenBank/DDBJ whole genome shotgun (WGS) entry which is preliminary data.</text>
</comment>
<dbReference type="RefSeq" id="WP_161057737.1">
    <property type="nucleotide sequence ID" value="NZ_WWCT01000029.1"/>
</dbReference>
<accession>A0ABW9W981</accession>
<feature type="transmembrane region" description="Helical" evidence="1">
    <location>
        <begin position="12"/>
        <end position="36"/>
    </location>
</feature>
<evidence type="ECO:0000313" key="2">
    <source>
        <dbReference type="EMBL" id="MYN30030.1"/>
    </source>
</evidence>
<gene>
    <name evidence="2" type="ORF">GTP69_26835</name>
</gene>
<sequence length="174" mass="18083">MKPSVFRRGKAAGIAIVTAIFLLVVVAGLVVAIVSLTTTQQDASAKDLQGQRVYQAARAGIEWALYQGLQVQPAQQPPQPVQPSVALGCTGAPINVVLPTQTTLSSFTVTVRVTCDNPANGIAGGTLNPSDPNDPTGYHVFIESNACSEPGANGFCPNAAPGPDYVQRRVTAQL</sequence>
<protein>
    <submittedName>
        <fullName evidence="2">Agglutinin biogenesis protein MshP</fullName>
    </submittedName>
</protein>